<keyword evidence="2" id="KW-0732">Signal</keyword>
<evidence type="ECO:0000256" key="1">
    <source>
        <dbReference type="SAM" id="Phobius"/>
    </source>
</evidence>
<evidence type="ECO:0000313" key="4">
    <source>
        <dbReference type="Proteomes" id="UP000831787"/>
    </source>
</evidence>
<reference evidence="3 4" key="1">
    <citation type="submission" date="2022-04" db="EMBL/GenBank/DDBJ databases">
        <title>Halobacillus sp. isolated from saltern.</title>
        <authorList>
            <person name="Won M."/>
            <person name="Lee C.-M."/>
            <person name="Woen H.-Y."/>
            <person name="Kwon S.-W."/>
        </authorList>
    </citation>
    <scope>NUCLEOTIDE SEQUENCE [LARGE SCALE GENOMIC DNA]</scope>
    <source>
        <strain evidence="3 4">SSBR10-3</strain>
    </source>
</reference>
<evidence type="ECO:0000256" key="2">
    <source>
        <dbReference type="SAM" id="SignalP"/>
    </source>
</evidence>
<keyword evidence="1" id="KW-0472">Membrane</keyword>
<feature type="chain" id="PRO_5045188946" evidence="2">
    <location>
        <begin position="23"/>
        <end position="438"/>
    </location>
</feature>
<organism evidence="3 4">
    <name type="scientific">Halobacillus salinarum</name>
    <dbReference type="NCBI Taxonomy" id="2932257"/>
    <lineage>
        <taxon>Bacteria</taxon>
        <taxon>Bacillati</taxon>
        <taxon>Bacillota</taxon>
        <taxon>Bacilli</taxon>
        <taxon>Bacillales</taxon>
        <taxon>Bacillaceae</taxon>
        <taxon>Halobacillus</taxon>
    </lineage>
</organism>
<keyword evidence="4" id="KW-1185">Reference proteome</keyword>
<dbReference type="EMBL" id="CP095073">
    <property type="protein sequence ID" value="UOQ45380.1"/>
    <property type="molecule type" value="Genomic_DNA"/>
</dbReference>
<sequence length="438" mass="48905">MIKKAFALLMTLMLLVPSMAMAHEGAPTSKTPAADLRANLNQLLSNHFVYQVLSMTKTYDGAKDADAVNEALERNANDISKAIESIYGKEGAAQFEKIFNSQYEESPGLAEAVKSGDKQAEKKMKQQLLQEFPKELGTFLSKATDGKMPADKAEAVLRQHEQDVQDVFYNYANGDFKKAYQSFREGFHRMSDISKALSSAIVTQMPEKFDHTKADTKAADLRANLNSLLSEHFALATLEMQKGFDQAVDYDFVTWAEDQHTADFKAAINSLYGQKAADQFEKLWQQDHLDAQSKVFIAGLEDNMDARDKAEMRLKDFSKEMGMFLSKATDGKLDEGGAQNAIWKHEASVLETFDNYKDGDYQATYESFDKGFAYMYGVGMMLSDAIIHQMPNEFEMMPSEMPDTGLGGTDHQLSTWIWVVFGSLVVLSGGALATRKQQ</sequence>
<gene>
    <name evidence="3" type="ORF">MUN89_05385</name>
</gene>
<name>A0ABY4EN24_9BACI</name>
<protein>
    <submittedName>
        <fullName evidence="3">Copper amine oxidase</fullName>
    </submittedName>
</protein>
<feature type="transmembrane region" description="Helical" evidence="1">
    <location>
        <begin position="416"/>
        <end position="434"/>
    </location>
</feature>
<keyword evidence="1" id="KW-0812">Transmembrane</keyword>
<feature type="signal peptide" evidence="2">
    <location>
        <begin position="1"/>
        <end position="22"/>
    </location>
</feature>
<keyword evidence="1" id="KW-1133">Transmembrane helix</keyword>
<accession>A0ABY4EN24</accession>
<dbReference type="Proteomes" id="UP000831787">
    <property type="component" value="Chromosome"/>
</dbReference>
<proteinExistence type="predicted"/>
<evidence type="ECO:0000313" key="3">
    <source>
        <dbReference type="EMBL" id="UOQ45380.1"/>
    </source>
</evidence>
<dbReference type="RefSeq" id="WP_244712059.1">
    <property type="nucleotide sequence ID" value="NZ_CP095073.1"/>
</dbReference>